<dbReference type="Gene3D" id="2.60.420.10">
    <property type="entry name" value="Maltose phosphorylase, domain 3"/>
    <property type="match status" value="1"/>
</dbReference>
<keyword evidence="10" id="KW-1185">Reference proteome</keyword>
<dbReference type="PANTHER" id="PTHR33307">
    <property type="entry name" value="ALPHA-RHAMNOSIDASE (EUROFUNG)"/>
    <property type="match status" value="1"/>
</dbReference>
<dbReference type="EC" id="3.2.1.40" evidence="2"/>
<dbReference type="PIRSF" id="PIRSF010631">
    <property type="entry name" value="A-rhamnsds"/>
    <property type="match status" value="1"/>
</dbReference>
<dbReference type="InterPro" id="IPR008928">
    <property type="entry name" value="6-hairpin_glycosidase_sf"/>
</dbReference>
<dbReference type="InterPro" id="IPR012341">
    <property type="entry name" value="6hp_glycosidase-like_sf"/>
</dbReference>
<dbReference type="InterPro" id="IPR013783">
    <property type="entry name" value="Ig-like_fold"/>
</dbReference>
<reference evidence="9 10" key="1">
    <citation type="submission" date="2021-03" db="EMBL/GenBank/DDBJ databases">
        <title>Fibrella sp. HMF5405 genome sequencing and assembly.</title>
        <authorList>
            <person name="Kang H."/>
            <person name="Kim H."/>
            <person name="Bae S."/>
            <person name="Joh K."/>
        </authorList>
    </citation>
    <scope>NUCLEOTIDE SEQUENCE [LARGE SCALE GENOMIC DNA]</scope>
    <source>
        <strain evidence="9 10">HMF5405</strain>
    </source>
</reference>
<proteinExistence type="predicted"/>
<feature type="domain" description="Alpha-L-rhamnosidase concanavalin-like" evidence="5">
    <location>
        <begin position="606"/>
        <end position="713"/>
    </location>
</feature>
<evidence type="ECO:0000256" key="2">
    <source>
        <dbReference type="ARBA" id="ARBA00012652"/>
    </source>
</evidence>
<feature type="domain" description="Alpha-L-rhamnosidase six-hairpin glycosidase" evidence="7">
    <location>
        <begin position="721"/>
        <end position="1091"/>
    </location>
</feature>
<dbReference type="Gene3D" id="2.60.120.260">
    <property type="entry name" value="Galactose-binding domain-like"/>
    <property type="match status" value="2"/>
</dbReference>
<dbReference type="InterPro" id="IPR008902">
    <property type="entry name" value="Rhamnosid_concanavalin"/>
</dbReference>
<keyword evidence="3 9" id="KW-0378">Hydrolase</keyword>
<evidence type="ECO:0000313" key="9">
    <source>
        <dbReference type="EMBL" id="MBO0952658.1"/>
    </source>
</evidence>
<comment type="caution">
    <text evidence="9">The sequence shown here is derived from an EMBL/GenBank/DDBJ whole genome shotgun (WGS) entry which is preliminary data.</text>
</comment>
<gene>
    <name evidence="9" type="ORF">J2I46_29025</name>
</gene>
<evidence type="ECO:0000259" key="5">
    <source>
        <dbReference type="Pfam" id="PF05592"/>
    </source>
</evidence>
<comment type="catalytic activity">
    <reaction evidence="1">
        <text>Hydrolysis of terminal non-reducing alpha-L-rhamnose residues in alpha-L-rhamnosides.</text>
        <dbReference type="EC" id="3.2.1.40"/>
    </reaction>
</comment>
<evidence type="ECO:0000256" key="3">
    <source>
        <dbReference type="ARBA" id="ARBA00022801"/>
    </source>
</evidence>
<dbReference type="EMBL" id="JAFMYW010000012">
    <property type="protein sequence ID" value="MBO0952658.1"/>
    <property type="molecule type" value="Genomic_DNA"/>
</dbReference>
<dbReference type="InterPro" id="IPR016007">
    <property type="entry name" value="Alpha_rhamnosid"/>
</dbReference>
<organism evidence="9 10">
    <name type="scientific">Fibrella forsythiae</name>
    <dbReference type="NCBI Taxonomy" id="2817061"/>
    <lineage>
        <taxon>Bacteria</taxon>
        <taxon>Pseudomonadati</taxon>
        <taxon>Bacteroidota</taxon>
        <taxon>Cytophagia</taxon>
        <taxon>Cytophagales</taxon>
        <taxon>Spirosomataceae</taxon>
        <taxon>Fibrella</taxon>
    </lineage>
</organism>
<dbReference type="InterPro" id="IPR035398">
    <property type="entry name" value="Bac_rhamnosid_C"/>
</dbReference>
<dbReference type="Pfam" id="PF17389">
    <property type="entry name" value="Bac_rhamnosid6H"/>
    <property type="match status" value="1"/>
</dbReference>
<dbReference type="Gene3D" id="2.60.40.10">
    <property type="entry name" value="Immunoglobulins"/>
    <property type="match status" value="1"/>
</dbReference>
<feature type="domain" description="Bacterial alpha-L-rhamnosidase N-terminal" evidence="6">
    <location>
        <begin position="400"/>
        <end position="559"/>
    </location>
</feature>
<name>A0ABS3JRP6_9BACT</name>
<dbReference type="GO" id="GO:0016787">
    <property type="term" value="F:hydrolase activity"/>
    <property type="evidence" value="ECO:0007669"/>
    <property type="project" value="UniProtKB-KW"/>
</dbReference>
<evidence type="ECO:0000256" key="1">
    <source>
        <dbReference type="ARBA" id="ARBA00001445"/>
    </source>
</evidence>
<evidence type="ECO:0000259" key="7">
    <source>
        <dbReference type="Pfam" id="PF17389"/>
    </source>
</evidence>
<dbReference type="Gene3D" id="1.50.10.10">
    <property type="match status" value="1"/>
</dbReference>
<sequence length="1203" mass="133652">MKRLPFLLLLLFVVSTAFANVSIVNLNVDYQPTPLGIDQATPHFSWQMKALDTKTGYVQTAWQLVVTDSKNQVVWDSKRVNSDLSHGIEYAGKALQPTTRYTWRVTVWDNNGQMATNASWFETGLMNPDITAWSGAKWIGGSNDDLVFYSHYLSVFKFQVGLQLDQATNSTRAAFVIGANDRRLMDKNLNLMGMQNSHNQCYIAFELDISTVTDSPDGLARLNIYRVGYAPTDKADVPFKRLDIPQMLINNANKYAKHTIGAECNFGLFELFIDGNDEAHKLKEKNAAPQSPFAARGINLNPVGSGNNFISFPMVADIGFNVPEKQTAHFSQVEIRNFRYPSNALFAENLSNQPYSGIFKSGNLSVGNGQYTVKGGALITANPSRNAAPMLRNTFTTQAKRIAKARLYVTARGIYELYLNGNRVSNDYFNPGLTQYNKHHMYQTYDITGAVKQGQKNAIGAWLSEGWWSGNITYSGESWNYFGDRQSLLSKLVITYADGTEQIITSTPGEWRFFNDGPVRYGSFFQGEVYDATKEALVTNWATPAYNDASWKPAVEVPLVGTSYQGTFTDPLGRTSTFDYADFKLVGQMGDNAGKVKTMPALSVTEVRPTVFVYDMGQNMVGFPQILIKNGKKGQIVTMRYAEVKYPNLAEYKDNTGMVMMENIRAALTQDTYTLKGGDEVIQPRFTFHGYRYLELTGIDKAIPVANVNGIVISSISALSSQYETSNKLVNKLWQNITWSLRSNFLSIPTDTPARNERMGWSGDISVFSRSATYLTNADLFLRRHLLAMRDVQAESGRFTDVAPMGGGFGGTLWGSAGIVVAWETYRQYGDVALLKEHYDAMKRYTQFLETKVDKTTGILNEGPLGDWLSPEGNKNDNTLFWMAYYAYDLGILAKVATVLGKPDEAAQFAKRQGEIKATWNTIYLDPTTHRTIKSGVKTGFMGAPNEQQLTQKTDKGELIDTQASYAIPLALGVVNEAGKPAVVRNLNAAIERKNKDDGGVERPAYSLMTGFIGTASITDALSENGSSANAYQLVQQQQYPSWLYSVVNGATSIWERLNSYTVENGFGGNNSMNSFNHYSFGAVAAWMYNYSLGIQRHPDKAGFKEIILKPTPDPTHKMTFARGYYDSVYGRISGEWTWEGAKWRYTTTIPANTKATLYLPANSTSQITEKGKPIDQLTGVSQANGQIRIPLGSGSYSFVISQ</sequence>
<dbReference type="RefSeq" id="WP_207332606.1">
    <property type="nucleotide sequence ID" value="NZ_JAFMYW010000012.1"/>
</dbReference>
<dbReference type="SUPFAM" id="SSF48208">
    <property type="entry name" value="Six-hairpin glycosidases"/>
    <property type="match status" value="1"/>
</dbReference>
<dbReference type="PANTHER" id="PTHR33307:SF6">
    <property type="entry name" value="ALPHA-RHAMNOSIDASE (EUROFUNG)-RELATED"/>
    <property type="match status" value="1"/>
</dbReference>
<protein>
    <recommendedName>
        <fullName evidence="2">alpha-L-rhamnosidase</fullName>
        <ecNumber evidence="2">3.2.1.40</ecNumber>
    </recommendedName>
</protein>
<accession>A0ABS3JRP6</accession>
<dbReference type="Pfam" id="PF25788">
    <property type="entry name" value="Ig_Rha78A_N"/>
    <property type="match status" value="1"/>
</dbReference>
<dbReference type="InterPro" id="IPR035396">
    <property type="entry name" value="Bac_rhamnosid6H"/>
</dbReference>
<feature type="chain" id="PRO_5045756668" description="alpha-L-rhamnosidase" evidence="4">
    <location>
        <begin position="20"/>
        <end position="1203"/>
    </location>
</feature>
<keyword evidence="4" id="KW-0732">Signal</keyword>
<dbReference type="Pfam" id="PF08531">
    <property type="entry name" value="Bac_rhamnosid_N"/>
    <property type="match status" value="1"/>
</dbReference>
<evidence type="ECO:0000259" key="8">
    <source>
        <dbReference type="Pfam" id="PF17390"/>
    </source>
</evidence>
<feature type="domain" description="Alpha-L-rhamnosidase C-terminal" evidence="8">
    <location>
        <begin position="1094"/>
        <end position="1172"/>
    </location>
</feature>
<evidence type="ECO:0000313" key="10">
    <source>
        <dbReference type="Proteomes" id="UP000664628"/>
    </source>
</evidence>
<evidence type="ECO:0000256" key="4">
    <source>
        <dbReference type="SAM" id="SignalP"/>
    </source>
</evidence>
<dbReference type="InterPro" id="IPR013737">
    <property type="entry name" value="Bac_rhamnosid_N"/>
</dbReference>
<feature type="signal peptide" evidence="4">
    <location>
        <begin position="1"/>
        <end position="19"/>
    </location>
</feature>
<dbReference type="Pfam" id="PF05592">
    <property type="entry name" value="Bac_rhamnosid"/>
    <property type="match status" value="1"/>
</dbReference>
<dbReference type="Pfam" id="PF17390">
    <property type="entry name" value="Bac_rhamnosid_C"/>
    <property type="match status" value="1"/>
</dbReference>
<evidence type="ECO:0000259" key="6">
    <source>
        <dbReference type="Pfam" id="PF08531"/>
    </source>
</evidence>
<dbReference type="Proteomes" id="UP000664628">
    <property type="component" value="Unassembled WGS sequence"/>
</dbReference>